<feature type="binding site" evidence="4 6">
    <location>
        <position position="137"/>
    </location>
    <ligand>
        <name>substrate</name>
    </ligand>
</feature>
<evidence type="ECO:0000256" key="1">
    <source>
        <dbReference type="ARBA" id="ARBA00001933"/>
    </source>
</evidence>
<dbReference type="FunFam" id="3.20.20.10:FF:000002">
    <property type="entry name" value="Alanine racemase"/>
    <property type="match status" value="1"/>
</dbReference>
<comment type="similarity">
    <text evidence="4">Belongs to the alanine racemase family.</text>
</comment>
<dbReference type="GO" id="GO:0005829">
    <property type="term" value="C:cytosol"/>
    <property type="evidence" value="ECO:0007669"/>
    <property type="project" value="TreeGrafter"/>
</dbReference>
<dbReference type="EC" id="5.1.1.1" evidence="4"/>
<dbReference type="GO" id="GO:0030632">
    <property type="term" value="P:D-alanine biosynthetic process"/>
    <property type="evidence" value="ECO:0007669"/>
    <property type="project" value="UniProtKB-UniRule"/>
</dbReference>
<dbReference type="RefSeq" id="WP_027699634.1">
    <property type="nucleotide sequence ID" value="NZ_DF820496.1"/>
</dbReference>
<dbReference type="STRING" id="1329250.WOSG25_130380"/>
<dbReference type="PANTHER" id="PTHR30511">
    <property type="entry name" value="ALANINE RACEMASE"/>
    <property type="match status" value="1"/>
</dbReference>
<dbReference type="PRINTS" id="PR00992">
    <property type="entry name" value="ALARACEMASE"/>
</dbReference>
<keyword evidence="3 4" id="KW-0413">Isomerase</keyword>
<gene>
    <name evidence="8" type="primary">alr</name>
    <name evidence="8" type="ORF">WOSG25_130380</name>
</gene>
<keyword evidence="2 4" id="KW-0663">Pyridoxal phosphate</keyword>
<dbReference type="OrthoDB" id="9813814at2"/>
<dbReference type="SMART" id="SM01005">
    <property type="entry name" value="Ala_racemase_C"/>
    <property type="match status" value="1"/>
</dbReference>
<evidence type="ECO:0000256" key="2">
    <source>
        <dbReference type="ARBA" id="ARBA00022898"/>
    </source>
</evidence>
<dbReference type="CDD" id="cd00430">
    <property type="entry name" value="PLPDE_III_AR"/>
    <property type="match status" value="1"/>
</dbReference>
<proteinExistence type="inferred from homology"/>
<dbReference type="InterPro" id="IPR011079">
    <property type="entry name" value="Ala_racemase_C"/>
</dbReference>
<dbReference type="Pfam" id="PF00842">
    <property type="entry name" value="Ala_racemase_C"/>
    <property type="match status" value="1"/>
</dbReference>
<feature type="binding site" evidence="4 6">
    <location>
        <position position="314"/>
    </location>
    <ligand>
        <name>substrate</name>
    </ligand>
</feature>
<dbReference type="UniPathway" id="UPA00042">
    <property type="reaction ID" value="UER00497"/>
</dbReference>
<dbReference type="eggNOG" id="COG0787">
    <property type="taxonomic scope" value="Bacteria"/>
</dbReference>
<dbReference type="SUPFAM" id="SSF50621">
    <property type="entry name" value="Alanine racemase C-terminal domain-like"/>
    <property type="match status" value="1"/>
</dbReference>
<sequence>MVVADRRPTKITVSQSAIAHNLAVVRKQAQAEQVFFVVKANAYGYGILPMSQGAVAAGAEGLAVAVLDEALALREAGITLPILILGIVDVKYAKVMAQAGIIATVCTLAWLTEAEALLADSNDQLLVSLAVDTGMGRIGFRDRAPLLQAINYLQKQASHLVYHGLMTHFAESDTSTTAYFKEQVDHWHRLVDGIPQPPMVHVANSGAAMYHAAEIPTQTIRAGAVVYGMEPSEGVVRADDYLMPVITLESELVFVQQHPAGDGISYGHEYRTYAGEWIGTVPIGYGDGLSRNLQKGFTVLVDGFACPIVGQIAMDQLMVSLPKELPVGSRVTFIGENHGVKRTLTDMAQASNQSLWEVTIAFSERIKRSLVD</sequence>
<evidence type="ECO:0000256" key="6">
    <source>
        <dbReference type="PIRSR" id="PIRSR600821-52"/>
    </source>
</evidence>
<evidence type="ECO:0000256" key="4">
    <source>
        <dbReference type="HAMAP-Rule" id="MF_01201"/>
    </source>
</evidence>
<dbReference type="PANTHER" id="PTHR30511:SF0">
    <property type="entry name" value="ALANINE RACEMASE, CATABOLIC-RELATED"/>
    <property type="match status" value="1"/>
</dbReference>
<dbReference type="NCBIfam" id="TIGR00492">
    <property type="entry name" value="alr"/>
    <property type="match status" value="1"/>
</dbReference>
<evidence type="ECO:0000313" key="9">
    <source>
        <dbReference type="Proteomes" id="UP000030643"/>
    </source>
</evidence>
<evidence type="ECO:0000313" key="8">
    <source>
        <dbReference type="EMBL" id="GAK31686.1"/>
    </source>
</evidence>
<evidence type="ECO:0000259" key="7">
    <source>
        <dbReference type="SMART" id="SM01005"/>
    </source>
</evidence>
<protein>
    <recommendedName>
        <fullName evidence="4">Alanine racemase</fullName>
        <ecNumber evidence="4">5.1.1.1</ecNumber>
    </recommendedName>
</protein>
<comment type="catalytic activity">
    <reaction evidence="4">
        <text>L-alanine = D-alanine</text>
        <dbReference type="Rhea" id="RHEA:20249"/>
        <dbReference type="ChEBI" id="CHEBI:57416"/>
        <dbReference type="ChEBI" id="CHEBI:57972"/>
        <dbReference type="EC" id="5.1.1.1"/>
    </reaction>
</comment>
<dbReference type="InterPro" id="IPR000821">
    <property type="entry name" value="Ala_racemase"/>
</dbReference>
<dbReference type="Gene3D" id="2.40.37.10">
    <property type="entry name" value="Lyase, Ornithine Decarboxylase, Chain A, domain 1"/>
    <property type="match status" value="1"/>
</dbReference>
<evidence type="ECO:0000256" key="5">
    <source>
        <dbReference type="PIRSR" id="PIRSR600821-50"/>
    </source>
</evidence>
<comment type="pathway">
    <text evidence="4">Amino-acid biosynthesis; D-alanine biosynthesis; D-alanine from L-alanine: step 1/1.</text>
</comment>
<dbReference type="InterPro" id="IPR009006">
    <property type="entry name" value="Ala_racemase/Decarboxylase_C"/>
</dbReference>
<dbReference type="GO" id="GO:0008784">
    <property type="term" value="F:alanine racemase activity"/>
    <property type="evidence" value="ECO:0007669"/>
    <property type="project" value="UniProtKB-UniRule"/>
</dbReference>
<dbReference type="SUPFAM" id="SSF51419">
    <property type="entry name" value="PLP-binding barrel"/>
    <property type="match status" value="1"/>
</dbReference>
<dbReference type="GO" id="GO:0030170">
    <property type="term" value="F:pyridoxal phosphate binding"/>
    <property type="evidence" value="ECO:0007669"/>
    <property type="project" value="UniProtKB-UniRule"/>
</dbReference>
<dbReference type="AlphaFoldDB" id="A0A069D2P0"/>
<feature type="active site" description="Proton acceptor; specific for L-alanine" evidence="4">
    <location>
        <position position="266"/>
    </location>
</feature>
<accession>A0A069D2P0</accession>
<feature type="modified residue" description="N6-(pyridoxal phosphate)lysine" evidence="4 5">
    <location>
        <position position="39"/>
    </location>
</feature>
<feature type="domain" description="Alanine racemase C-terminal" evidence="7">
    <location>
        <begin position="245"/>
        <end position="371"/>
    </location>
</feature>
<dbReference type="Gene3D" id="3.20.20.10">
    <property type="entry name" value="Alanine racemase"/>
    <property type="match status" value="1"/>
</dbReference>
<comment type="function">
    <text evidence="4">Catalyzes the interconversion of L-alanine and D-alanine. May also act on other amino acids.</text>
</comment>
<reference evidence="9" key="1">
    <citation type="journal article" date="2014" name="Genome Announc.">
        <title>Draft genome sequence of Weissella oryzae SG25T, isolated from fermented rice grains.</title>
        <authorList>
            <person name="Tanizawa Y."/>
            <person name="Fujisawa T."/>
            <person name="Mochizuki T."/>
            <person name="Kaminuma E."/>
            <person name="Suzuki Y."/>
            <person name="Nakamura Y."/>
            <person name="Tohno M."/>
        </authorList>
    </citation>
    <scope>NUCLEOTIDE SEQUENCE [LARGE SCALE GENOMIC DNA]</scope>
    <source>
        <strain evidence="9">DSM 25784 / JCM 18191 / LMG 30913 / SG25</strain>
    </source>
</reference>
<evidence type="ECO:0000256" key="3">
    <source>
        <dbReference type="ARBA" id="ARBA00023235"/>
    </source>
</evidence>
<dbReference type="Pfam" id="PF01168">
    <property type="entry name" value="Ala_racemase_N"/>
    <property type="match status" value="1"/>
</dbReference>
<comment type="cofactor">
    <cofactor evidence="1 4 5">
        <name>pyridoxal 5'-phosphate</name>
        <dbReference type="ChEBI" id="CHEBI:597326"/>
    </cofactor>
</comment>
<keyword evidence="9" id="KW-1185">Reference proteome</keyword>
<dbReference type="GO" id="GO:0009252">
    <property type="term" value="P:peptidoglycan biosynthetic process"/>
    <property type="evidence" value="ECO:0007669"/>
    <property type="project" value="TreeGrafter"/>
</dbReference>
<dbReference type="InterPro" id="IPR029066">
    <property type="entry name" value="PLP-binding_barrel"/>
</dbReference>
<dbReference type="EMBL" id="DF820496">
    <property type="protein sequence ID" value="GAK31686.1"/>
    <property type="molecule type" value="Genomic_DNA"/>
</dbReference>
<feature type="active site" description="Proton acceptor; specific for D-alanine" evidence="4">
    <location>
        <position position="39"/>
    </location>
</feature>
<dbReference type="HAMAP" id="MF_01201">
    <property type="entry name" value="Ala_racemase"/>
    <property type="match status" value="1"/>
</dbReference>
<organism evidence="8 9">
    <name type="scientific">Weissella oryzae (strain DSM 25784 / JCM 18191 / LMG 30913 / SG25)</name>
    <dbReference type="NCBI Taxonomy" id="1329250"/>
    <lineage>
        <taxon>Bacteria</taxon>
        <taxon>Bacillati</taxon>
        <taxon>Bacillota</taxon>
        <taxon>Bacilli</taxon>
        <taxon>Lactobacillales</taxon>
        <taxon>Lactobacillaceae</taxon>
        <taxon>Weissella</taxon>
    </lineage>
</organism>
<dbReference type="InterPro" id="IPR001608">
    <property type="entry name" value="Ala_racemase_N"/>
</dbReference>
<dbReference type="Proteomes" id="UP000030643">
    <property type="component" value="Unassembled WGS sequence"/>
</dbReference>
<name>A0A069D2P0_WEIOS</name>